<organism evidence="1 2">
    <name type="scientific">Desulfuromusa kysingii</name>
    <dbReference type="NCBI Taxonomy" id="37625"/>
    <lineage>
        <taxon>Bacteria</taxon>
        <taxon>Pseudomonadati</taxon>
        <taxon>Thermodesulfobacteriota</taxon>
        <taxon>Desulfuromonadia</taxon>
        <taxon>Desulfuromonadales</taxon>
        <taxon>Geopsychrobacteraceae</taxon>
        <taxon>Desulfuromusa</taxon>
    </lineage>
</organism>
<dbReference type="AlphaFoldDB" id="A0A1H3YYX0"/>
<dbReference type="RefSeq" id="WP_092346171.1">
    <property type="nucleotide sequence ID" value="NZ_FNQN01000003.1"/>
</dbReference>
<name>A0A1H3YYX0_9BACT</name>
<dbReference type="STRING" id="37625.SAMN05660420_01437"/>
<sequence>MGSELDLPEINSEISDHDIRIYLKIVANQAEDFRSNEEANLWAIDLILEAHRRGIEIPEEKKG</sequence>
<evidence type="ECO:0000313" key="1">
    <source>
        <dbReference type="EMBL" id="SEA16328.1"/>
    </source>
</evidence>
<evidence type="ECO:0000313" key="2">
    <source>
        <dbReference type="Proteomes" id="UP000199409"/>
    </source>
</evidence>
<gene>
    <name evidence="1" type="ORF">SAMN05660420_01437</name>
</gene>
<dbReference type="EMBL" id="FNQN01000003">
    <property type="protein sequence ID" value="SEA16328.1"/>
    <property type="molecule type" value="Genomic_DNA"/>
</dbReference>
<proteinExistence type="predicted"/>
<protein>
    <submittedName>
        <fullName evidence="1">Uncharacterized protein</fullName>
    </submittedName>
</protein>
<keyword evidence="2" id="KW-1185">Reference proteome</keyword>
<accession>A0A1H3YYX0</accession>
<reference evidence="1 2" key="1">
    <citation type="submission" date="2016-10" db="EMBL/GenBank/DDBJ databases">
        <authorList>
            <person name="de Groot N.N."/>
        </authorList>
    </citation>
    <scope>NUCLEOTIDE SEQUENCE [LARGE SCALE GENOMIC DNA]</scope>
    <source>
        <strain evidence="1 2">DSM 7343</strain>
    </source>
</reference>
<dbReference type="Proteomes" id="UP000199409">
    <property type="component" value="Unassembled WGS sequence"/>
</dbReference>